<proteinExistence type="predicted"/>
<accession>A0ABN3Y0M1</accession>
<name>A0ABN3Y0M1_9ENTE</name>
<dbReference type="Proteomes" id="UP001501577">
    <property type="component" value="Unassembled WGS sequence"/>
</dbReference>
<comment type="caution">
    <text evidence="1">The sequence shown here is derived from an EMBL/GenBank/DDBJ whole genome shotgun (WGS) entry which is preliminary data.</text>
</comment>
<reference evidence="1 2" key="1">
    <citation type="journal article" date="2019" name="Int. J. Syst. Evol. Microbiol.">
        <title>The Global Catalogue of Microorganisms (GCM) 10K type strain sequencing project: providing services to taxonomists for standard genome sequencing and annotation.</title>
        <authorList>
            <consortium name="The Broad Institute Genomics Platform"/>
            <consortium name="The Broad Institute Genome Sequencing Center for Infectious Disease"/>
            <person name="Wu L."/>
            <person name="Ma J."/>
        </authorList>
    </citation>
    <scope>NUCLEOTIDE SEQUENCE [LARGE SCALE GENOMIC DNA]</scope>
    <source>
        <strain evidence="1 2">JCM 8736</strain>
    </source>
</reference>
<gene>
    <name evidence="1" type="ORF">GCM10019998_05760</name>
</gene>
<protein>
    <submittedName>
        <fullName evidence="1">Uncharacterized protein</fullName>
    </submittedName>
</protein>
<sequence length="63" mass="7509">MKNAKRCLNNKWMINFSVKKEVTFLIEINFTIEKFLNSLPRFYRKKECANSSFSSKRLLKNCG</sequence>
<evidence type="ECO:0000313" key="2">
    <source>
        <dbReference type="Proteomes" id="UP001501577"/>
    </source>
</evidence>
<keyword evidence="2" id="KW-1185">Reference proteome</keyword>
<organism evidence="1 2">
    <name type="scientific">Tetragenococcus solitarius</name>
    <dbReference type="NCBI Taxonomy" id="71453"/>
    <lineage>
        <taxon>Bacteria</taxon>
        <taxon>Bacillati</taxon>
        <taxon>Bacillota</taxon>
        <taxon>Bacilli</taxon>
        <taxon>Lactobacillales</taxon>
        <taxon>Enterococcaceae</taxon>
        <taxon>Tetragenococcus</taxon>
    </lineage>
</organism>
<evidence type="ECO:0000313" key="1">
    <source>
        <dbReference type="EMBL" id="GAA3012366.1"/>
    </source>
</evidence>
<dbReference type="EMBL" id="BAAAXQ010000014">
    <property type="protein sequence ID" value="GAA3012366.1"/>
    <property type="molecule type" value="Genomic_DNA"/>
</dbReference>